<name>A0A9W4XTP3_9PLEO</name>
<dbReference type="EMBL" id="CAOQHR010000007">
    <property type="protein sequence ID" value="CAI6337236.1"/>
    <property type="molecule type" value="Genomic_DNA"/>
</dbReference>
<dbReference type="AlphaFoldDB" id="A0A9W4XTP3"/>
<evidence type="ECO:0000313" key="2">
    <source>
        <dbReference type="Proteomes" id="UP001152607"/>
    </source>
</evidence>
<evidence type="ECO:0000313" key="1">
    <source>
        <dbReference type="EMBL" id="CAI6337236.1"/>
    </source>
</evidence>
<protein>
    <submittedName>
        <fullName evidence="1">Uncharacterized protein</fullName>
    </submittedName>
</protein>
<dbReference type="Proteomes" id="UP001152607">
    <property type="component" value="Unassembled WGS sequence"/>
</dbReference>
<keyword evidence="2" id="KW-1185">Reference proteome</keyword>
<proteinExistence type="predicted"/>
<gene>
    <name evidence="1" type="ORF">PDIGIT_LOCUS10345</name>
</gene>
<accession>A0A9W4XTP3</accession>
<comment type="caution">
    <text evidence="1">The sequence shown here is derived from an EMBL/GenBank/DDBJ whole genome shotgun (WGS) entry which is preliminary data.</text>
</comment>
<sequence length="102" mass="11685">MIPHYYTYCSPLQHPIPSKTLPLLYIYRPPLSQTNRTYFPSHLLFLSCPNVTPFHLLPAPTKSFPFIHVYPCLSISKHPKTCFTSPPLPLIVLSVHQSCHTI</sequence>
<organism evidence="1 2">
    <name type="scientific">Periconia digitata</name>
    <dbReference type="NCBI Taxonomy" id="1303443"/>
    <lineage>
        <taxon>Eukaryota</taxon>
        <taxon>Fungi</taxon>
        <taxon>Dikarya</taxon>
        <taxon>Ascomycota</taxon>
        <taxon>Pezizomycotina</taxon>
        <taxon>Dothideomycetes</taxon>
        <taxon>Pleosporomycetidae</taxon>
        <taxon>Pleosporales</taxon>
        <taxon>Massarineae</taxon>
        <taxon>Periconiaceae</taxon>
        <taxon>Periconia</taxon>
    </lineage>
</organism>
<reference evidence="1" key="1">
    <citation type="submission" date="2023-01" db="EMBL/GenBank/DDBJ databases">
        <authorList>
            <person name="Van Ghelder C."/>
            <person name="Rancurel C."/>
        </authorList>
    </citation>
    <scope>NUCLEOTIDE SEQUENCE</scope>
    <source>
        <strain evidence="1">CNCM I-4278</strain>
    </source>
</reference>